<reference evidence="2 3" key="1">
    <citation type="submission" date="2022-10" db="EMBL/GenBank/DDBJ databases">
        <title>The complete genomes of actinobacterial strains from the NBC collection.</title>
        <authorList>
            <person name="Joergensen T.S."/>
            <person name="Alvarez Arevalo M."/>
            <person name="Sterndorff E.B."/>
            <person name="Faurdal D."/>
            <person name="Vuksanovic O."/>
            <person name="Mourched A.-S."/>
            <person name="Charusanti P."/>
            <person name="Shaw S."/>
            <person name="Blin K."/>
            <person name="Weber T."/>
        </authorList>
    </citation>
    <scope>NUCLEOTIDE SEQUENCE [LARGE SCALE GENOMIC DNA]</scope>
    <source>
        <strain evidence="2 3">NBC_00319</strain>
    </source>
</reference>
<dbReference type="EMBL" id="CP108021">
    <property type="protein sequence ID" value="WUM18835.1"/>
    <property type="molecule type" value="Genomic_DNA"/>
</dbReference>
<protein>
    <submittedName>
        <fullName evidence="2">Glycosyltransferase</fullName>
    </submittedName>
</protein>
<evidence type="ECO:0000259" key="1">
    <source>
        <dbReference type="Pfam" id="PF06722"/>
    </source>
</evidence>
<evidence type="ECO:0000313" key="2">
    <source>
        <dbReference type="EMBL" id="WUM18835.1"/>
    </source>
</evidence>
<dbReference type="InterPro" id="IPR050426">
    <property type="entry name" value="Glycosyltransferase_28"/>
</dbReference>
<dbReference type="GO" id="GO:0016758">
    <property type="term" value="F:hexosyltransferase activity"/>
    <property type="evidence" value="ECO:0007669"/>
    <property type="project" value="UniProtKB-ARBA"/>
</dbReference>
<organism evidence="2 3">
    <name type="scientific">Williamsia herbipolensis</name>
    <dbReference type="NCBI Taxonomy" id="1603258"/>
    <lineage>
        <taxon>Bacteria</taxon>
        <taxon>Bacillati</taxon>
        <taxon>Actinomycetota</taxon>
        <taxon>Actinomycetes</taxon>
        <taxon>Mycobacteriales</taxon>
        <taxon>Nocardiaceae</taxon>
        <taxon>Williamsia</taxon>
    </lineage>
</organism>
<dbReference type="PANTHER" id="PTHR48050">
    <property type="entry name" value="STEROL 3-BETA-GLUCOSYLTRANSFERASE"/>
    <property type="match status" value="1"/>
</dbReference>
<dbReference type="PANTHER" id="PTHR48050:SF13">
    <property type="entry name" value="STEROL 3-BETA-GLUCOSYLTRANSFERASE UGT80A2"/>
    <property type="match status" value="1"/>
</dbReference>
<dbReference type="SUPFAM" id="SSF53756">
    <property type="entry name" value="UDP-Glycosyltransferase/glycogen phosphorylase"/>
    <property type="match status" value="1"/>
</dbReference>
<dbReference type="CDD" id="cd03784">
    <property type="entry name" value="GT1_Gtf-like"/>
    <property type="match status" value="1"/>
</dbReference>
<dbReference type="InterPro" id="IPR010610">
    <property type="entry name" value="EryCIII-like_C"/>
</dbReference>
<dbReference type="Proteomes" id="UP001432128">
    <property type="component" value="Chromosome"/>
</dbReference>
<name>A0AAU4JYD7_9NOCA</name>
<dbReference type="GO" id="GO:0008194">
    <property type="term" value="F:UDP-glycosyltransferase activity"/>
    <property type="evidence" value="ECO:0007669"/>
    <property type="project" value="InterPro"/>
</dbReference>
<dbReference type="InterPro" id="IPR002213">
    <property type="entry name" value="UDP_glucos_trans"/>
</dbReference>
<dbReference type="Pfam" id="PF06722">
    <property type="entry name" value="EryCIII-like_C"/>
    <property type="match status" value="1"/>
</dbReference>
<dbReference type="AlphaFoldDB" id="A0AAU4JYD7"/>
<dbReference type="RefSeq" id="WP_328856417.1">
    <property type="nucleotide sequence ID" value="NZ_CP108021.1"/>
</dbReference>
<keyword evidence="3" id="KW-1185">Reference proteome</keyword>
<dbReference type="GO" id="GO:0017000">
    <property type="term" value="P:antibiotic biosynthetic process"/>
    <property type="evidence" value="ECO:0007669"/>
    <property type="project" value="UniProtKB-ARBA"/>
</dbReference>
<proteinExistence type="predicted"/>
<dbReference type="Gene3D" id="3.40.50.2000">
    <property type="entry name" value="Glycogen Phosphorylase B"/>
    <property type="match status" value="2"/>
</dbReference>
<evidence type="ECO:0000313" key="3">
    <source>
        <dbReference type="Proteomes" id="UP001432128"/>
    </source>
</evidence>
<feature type="domain" description="Erythromycin biosynthesis protein CIII-like C-terminal" evidence="1">
    <location>
        <begin position="282"/>
        <end position="380"/>
    </location>
</feature>
<dbReference type="KEGG" id="whr:OG579_13975"/>
<gene>
    <name evidence="2" type="ORF">OG579_13975</name>
</gene>
<accession>A0AAU4JYD7</accession>
<sequence length="426" mass="45215">MTSPARGVMYPIVETLLELRDRGHDIHMITIADEVPMLRGLGLSASPLPPEIDEALPGDWRGDDTRTPNSLTDRLLSRIDAEFTHLTAAVADHHPDMILTDVVATGAQCAAEASGLPWAIWSATFLPLFTTDGPPIGLGLTPRDGRLPHLRDAVIARAAQSIWDLTFRRKFNRARRGFGLPELRHCDGVIRRAPLVLSLCGAPLERPRVDWPPTVTMVGPSLWAPPGNRDPRIDAIDGPIALVTCSTELQADQTLATTALEALAGTGMHAVVTTGALDPDQFVAGPDATVVRFLPHEQVLDRASVVISHGGMGITQKALARGIPMVIAPFGRDQRDVAARVDAAGSGIRIDPRSMTARSLRDAVSTALGCGDRARRIAAIAPAQGSADRAATCIEKTLHSGTGSVGTVFTRAEPTTSAGTTASNML</sequence>